<dbReference type="Pfam" id="PF13149">
    <property type="entry name" value="Mfa_like_1"/>
    <property type="match status" value="1"/>
</dbReference>
<evidence type="ECO:0000313" key="2">
    <source>
        <dbReference type="Proteomes" id="UP001055104"/>
    </source>
</evidence>
<dbReference type="Gene3D" id="2.60.40.2630">
    <property type="match status" value="1"/>
</dbReference>
<dbReference type="AlphaFoldDB" id="A0AA37P322"/>
<dbReference type="EMBL" id="BQOB01000001">
    <property type="protein sequence ID" value="GKH83291.1"/>
    <property type="molecule type" value="Genomic_DNA"/>
</dbReference>
<dbReference type="Proteomes" id="UP001055104">
    <property type="component" value="Unassembled WGS sequence"/>
</dbReference>
<evidence type="ECO:0008006" key="3">
    <source>
        <dbReference type="Google" id="ProtNLM"/>
    </source>
</evidence>
<gene>
    <name evidence="1" type="ORF">CE91St7_41750</name>
</gene>
<dbReference type="InterPro" id="IPR025049">
    <property type="entry name" value="Mfa-like_1"/>
</dbReference>
<dbReference type="PROSITE" id="PS51257">
    <property type="entry name" value="PROKAR_LIPOPROTEIN"/>
    <property type="match status" value="1"/>
</dbReference>
<name>A0AA37P322_9BACT</name>
<comment type="caution">
    <text evidence="1">The sequence shown here is derived from an EMBL/GenBank/DDBJ whole genome shotgun (WGS) entry which is preliminary data.</text>
</comment>
<dbReference type="CDD" id="cd13121">
    <property type="entry name" value="BF2867_like_C"/>
    <property type="match status" value="1"/>
</dbReference>
<accession>A0AA37P322</accession>
<reference evidence="1" key="1">
    <citation type="submission" date="2022-01" db="EMBL/GenBank/DDBJ databases">
        <title>Novel bile acid biosynthetic pathways are enriched in the microbiome of centenarians.</title>
        <authorList>
            <person name="Sato Y."/>
            <person name="Atarashi K."/>
            <person name="Plichta R.D."/>
            <person name="Arai Y."/>
            <person name="Sasajima S."/>
            <person name="Kearney M.S."/>
            <person name="Suda W."/>
            <person name="Takeshita K."/>
            <person name="Sasaki T."/>
            <person name="Okamoto S."/>
            <person name="Skelly N.A."/>
            <person name="Okamura Y."/>
            <person name="Vlamakis H."/>
            <person name="Li Y."/>
            <person name="Tanoue T."/>
            <person name="Takei H."/>
            <person name="Nittono H."/>
            <person name="Narushima S."/>
            <person name="Irie J."/>
            <person name="Itoh H."/>
            <person name="Moriya K."/>
            <person name="Sugiura Y."/>
            <person name="Suematsu M."/>
            <person name="Moritoki N."/>
            <person name="Shibata S."/>
            <person name="Littman R.D."/>
            <person name="Fischbach A.M."/>
            <person name="Uwamino Y."/>
            <person name="Inoue T."/>
            <person name="Honda A."/>
            <person name="Hattori M."/>
            <person name="Murai T."/>
            <person name="Xavier J.R."/>
            <person name="Hirose N."/>
            <person name="Honda K."/>
        </authorList>
    </citation>
    <scope>NUCLEOTIDE SEQUENCE</scope>
    <source>
        <strain evidence="1">CE91-St7</strain>
    </source>
</reference>
<organism evidence="1 2">
    <name type="scientific">Phocaeicola dorei</name>
    <dbReference type="NCBI Taxonomy" id="357276"/>
    <lineage>
        <taxon>Bacteria</taxon>
        <taxon>Pseudomonadati</taxon>
        <taxon>Bacteroidota</taxon>
        <taxon>Bacteroidia</taxon>
        <taxon>Bacteroidales</taxon>
        <taxon>Bacteroidaceae</taxon>
        <taxon>Phocaeicola</taxon>
    </lineage>
</organism>
<dbReference type="CDD" id="cd13120">
    <property type="entry name" value="BF2867_like_N"/>
    <property type="match status" value="1"/>
</dbReference>
<sequence>MTETDVKKQYTMKIKVFKLIIPVLLPAVLTGCSDGRDPLPQNREAGLQIESCSSRGNGADDGNSRVEDFGIILLDDTGGTYTGVSNPLHVTYGGGWHFPEVTLTETACRLFAFHPFLSIQGQELPVSLTTQTDYMASGELRLDWLNNRADIEMAHLLSLMEFTVDGSDACSLSLDGVPTEGVYDLAGGTLSIKPETGTLISGGNRLLLFPGPAGGGKAQIHYRERTYDWYLPAGNLEPGKRYSHALTLDKEGTLILSGVNVRPWEAGGDYTGTIKP</sequence>
<evidence type="ECO:0000313" key="1">
    <source>
        <dbReference type="EMBL" id="GKH83291.1"/>
    </source>
</evidence>
<protein>
    <recommendedName>
        <fullName evidence="3">Fimbrillin family protein</fullName>
    </recommendedName>
</protein>
<proteinExistence type="predicted"/>